<feature type="transmembrane region" description="Helical" evidence="1">
    <location>
        <begin position="98"/>
        <end position="119"/>
    </location>
</feature>
<dbReference type="RefSeq" id="WP_373683377.1">
    <property type="nucleotide sequence ID" value="NZ_JAAXOU010000281.1"/>
</dbReference>
<dbReference type="EMBL" id="JAAXOU010000281">
    <property type="protein sequence ID" value="NKY16109.1"/>
    <property type="molecule type" value="Genomic_DNA"/>
</dbReference>
<proteinExistence type="predicted"/>
<keyword evidence="3" id="KW-1185">Reference proteome</keyword>
<keyword evidence="1" id="KW-0472">Membrane</keyword>
<name>A0AA44DGI4_STRE0</name>
<sequence length="188" mass="18893">MTEGRGRPVLLAAAGLHMVTQSALAPFYPALFRAAYGVEALAATGLFLVLCQASAVVALPLWGRASRRVPLARLVTAGQSAAVLLAAALVLAPSYAVFTGVSVLLVAAKAVVLLAYPGLARSHPRGVLPGVVQYVAVLHAASVAATLLGGAVVSVPEPRSALPLLALLEAVLLAACLRVLRPGAGGPA</sequence>
<gene>
    <name evidence="2" type="ORF">HGA06_18825</name>
</gene>
<dbReference type="Proteomes" id="UP000570003">
    <property type="component" value="Unassembled WGS sequence"/>
</dbReference>
<protein>
    <recommendedName>
        <fullName evidence="4">MFS transporter</fullName>
    </recommendedName>
</protein>
<feature type="transmembrane region" description="Helical" evidence="1">
    <location>
        <begin position="74"/>
        <end position="92"/>
    </location>
</feature>
<dbReference type="AlphaFoldDB" id="A0AA44DGI4"/>
<dbReference type="InterPro" id="IPR036259">
    <property type="entry name" value="MFS_trans_sf"/>
</dbReference>
<feature type="transmembrane region" description="Helical" evidence="1">
    <location>
        <begin position="131"/>
        <end position="155"/>
    </location>
</feature>
<evidence type="ECO:0000313" key="2">
    <source>
        <dbReference type="EMBL" id="NKY16109.1"/>
    </source>
</evidence>
<feature type="non-terminal residue" evidence="2">
    <location>
        <position position="188"/>
    </location>
</feature>
<evidence type="ECO:0008006" key="4">
    <source>
        <dbReference type="Google" id="ProtNLM"/>
    </source>
</evidence>
<reference evidence="2 3" key="1">
    <citation type="submission" date="2020-04" db="EMBL/GenBank/DDBJ databases">
        <title>MicrobeNet Type strains.</title>
        <authorList>
            <person name="Nicholson A.C."/>
        </authorList>
    </citation>
    <scope>NUCLEOTIDE SEQUENCE [LARGE SCALE GENOMIC DNA]</scope>
    <source>
        <strain evidence="2 3">DSM 40738</strain>
    </source>
</reference>
<feature type="transmembrane region" description="Helical" evidence="1">
    <location>
        <begin position="40"/>
        <end position="62"/>
    </location>
</feature>
<keyword evidence="1" id="KW-0812">Transmembrane</keyword>
<keyword evidence="1" id="KW-1133">Transmembrane helix</keyword>
<evidence type="ECO:0000313" key="3">
    <source>
        <dbReference type="Proteomes" id="UP000570003"/>
    </source>
</evidence>
<organism evidence="2 3">
    <name type="scientific">Streptomyces somaliensis (strain ATCC 33201 / DSM 40738 / JCM 12659 / KCTC 9044 / NCTC 11332 / NRRL B-12077 / IP 733)</name>
    <dbReference type="NCBI Taxonomy" id="1134445"/>
    <lineage>
        <taxon>Bacteria</taxon>
        <taxon>Bacillati</taxon>
        <taxon>Actinomycetota</taxon>
        <taxon>Actinomycetes</taxon>
        <taxon>Kitasatosporales</taxon>
        <taxon>Streptomycetaceae</taxon>
        <taxon>Streptomyces</taxon>
    </lineage>
</organism>
<evidence type="ECO:0000256" key="1">
    <source>
        <dbReference type="SAM" id="Phobius"/>
    </source>
</evidence>
<dbReference type="Gene3D" id="1.20.1250.20">
    <property type="entry name" value="MFS general substrate transporter like domains"/>
    <property type="match status" value="1"/>
</dbReference>
<comment type="caution">
    <text evidence="2">The sequence shown here is derived from an EMBL/GenBank/DDBJ whole genome shotgun (WGS) entry which is preliminary data.</text>
</comment>
<accession>A0AA44DGI4</accession>
<dbReference type="SUPFAM" id="SSF103473">
    <property type="entry name" value="MFS general substrate transporter"/>
    <property type="match status" value="1"/>
</dbReference>